<reference evidence="5" key="1">
    <citation type="submission" date="2023-07" db="EMBL/GenBank/DDBJ databases">
        <title>30 novel species of actinomycetes from the DSMZ collection.</title>
        <authorList>
            <person name="Nouioui I."/>
        </authorList>
    </citation>
    <scope>NUCLEOTIDE SEQUENCE [LARGE SCALE GENOMIC DNA]</scope>
    <source>
        <strain evidence="5">DSM 44917</strain>
    </source>
</reference>
<keyword evidence="5" id="KW-1185">Reference proteome</keyword>
<dbReference type="RefSeq" id="WP_311631347.1">
    <property type="nucleotide sequence ID" value="NZ_JAVREN010000021.1"/>
</dbReference>
<comment type="caution">
    <text evidence="4">The sequence shown here is derived from an EMBL/GenBank/DDBJ whole genome shotgun (WGS) entry which is preliminary data.</text>
</comment>
<evidence type="ECO:0000313" key="5">
    <source>
        <dbReference type="Proteomes" id="UP001183388"/>
    </source>
</evidence>
<dbReference type="InterPro" id="IPR027383">
    <property type="entry name" value="Znf_put"/>
</dbReference>
<feature type="domain" description="Putative zinc-finger" evidence="3">
    <location>
        <begin position="3"/>
        <end position="39"/>
    </location>
</feature>
<dbReference type="Pfam" id="PF13490">
    <property type="entry name" value="zf-HC2"/>
    <property type="match status" value="1"/>
</dbReference>
<dbReference type="Gene3D" id="1.10.10.1320">
    <property type="entry name" value="Anti-sigma factor, zinc-finger domain"/>
    <property type="match status" value="1"/>
</dbReference>
<accession>A0ABU2LA02</accession>
<evidence type="ECO:0000259" key="3">
    <source>
        <dbReference type="Pfam" id="PF13490"/>
    </source>
</evidence>
<gene>
    <name evidence="4" type="ORF">RM780_15735</name>
</gene>
<dbReference type="EMBL" id="JAVREN010000021">
    <property type="protein sequence ID" value="MDT0308401.1"/>
    <property type="molecule type" value="Genomic_DNA"/>
</dbReference>
<evidence type="ECO:0000313" key="4">
    <source>
        <dbReference type="EMBL" id="MDT0308401.1"/>
    </source>
</evidence>
<evidence type="ECO:0000256" key="2">
    <source>
        <dbReference type="ARBA" id="ARBA00023163"/>
    </source>
</evidence>
<dbReference type="InterPro" id="IPR041916">
    <property type="entry name" value="Anti_sigma_zinc_sf"/>
</dbReference>
<name>A0ABU2LA02_9ACTN</name>
<organism evidence="4 5">
    <name type="scientific">Streptomyces boetiae</name>
    <dbReference type="NCBI Taxonomy" id="3075541"/>
    <lineage>
        <taxon>Bacteria</taxon>
        <taxon>Bacillati</taxon>
        <taxon>Actinomycetota</taxon>
        <taxon>Actinomycetes</taxon>
        <taxon>Kitasatosporales</taxon>
        <taxon>Streptomycetaceae</taxon>
        <taxon>Streptomyces</taxon>
    </lineage>
</organism>
<dbReference type="Proteomes" id="UP001183388">
    <property type="component" value="Unassembled WGS sequence"/>
</dbReference>
<keyword evidence="1" id="KW-0805">Transcription regulation</keyword>
<protein>
    <submittedName>
        <fullName evidence="4">Zf-HC2 domain-containing protein</fullName>
    </submittedName>
</protein>
<evidence type="ECO:0000256" key="1">
    <source>
        <dbReference type="ARBA" id="ARBA00023015"/>
    </source>
</evidence>
<sequence>MPCIRYRTAISAHADGNPLPPGVTDLELETHLTACPDCRRWSKRLRALREATEDLRRHRRAGTPSKPV</sequence>
<keyword evidence="2" id="KW-0804">Transcription</keyword>
<proteinExistence type="predicted"/>